<keyword evidence="6 7" id="KW-0503">Monooxygenase</keyword>
<dbReference type="Proteomes" id="UP000789901">
    <property type="component" value="Unassembled WGS sequence"/>
</dbReference>
<dbReference type="PRINTS" id="PR00385">
    <property type="entry name" value="P450"/>
</dbReference>
<dbReference type="InterPro" id="IPR002401">
    <property type="entry name" value="Cyt_P450_E_grp-I"/>
</dbReference>
<evidence type="ECO:0000256" key="8">
    <source>
        <dbReference type="SAM" id="Phobius"/>
    </source>
</evidence>
<keyword evidence="8" id="KW-1133">Transmembrane helix</keyword>
<keyword evidence="2 7" id="KW-0349">Heme</keyword>
<keyword evidence="8" id="KW-0472">Membrane</keyword>
<keyword evidence="10" id="KW-1185">Reference proteome</keyword>
<comment type="similarity">
    <text evidence="1 7">Belongs to the cytochrome P450 family.</text>
</comment>
<reference evidence="9 10" key="1">
    <citation type="submission" date="2021-06" db="EMBL/GenBank/DDBJ databases">
        <authorList>
            <person name="Kallberg Y."/>
            <person name="Tangrot J."/>
            <person name="Rosling A."/>
        </authorList>
    </citation>
    <scope>NUCLEOTIDE SEQUENCE [LARGE SCALE GENOMIC DNA]</scope>
    <source>
        <strain evidence="9 10">120-4 pot B 10/14</strain>
    </source>
</reference>
<accession>A0ABN7V2F4</accession>
<dbReference type="PROSITE" id="PS00086">
    <property type="entry name" value="CYTOCHROME_P450"/>
    <property type="match status" value="1"/>
</dbReference>
<dbReference type="InterPro" id="IPR036396">
    <property type="entry name" value="Cyt_P450_sf"/>
</dbReference>
<dbReference type="Pfam" id="PF00067">
    <property type="entry name" value="p450"/>
    <property type="match status" value="1"/>
</dbReference>
<dbReference type="PANTHER" id="PTHR24291:SF50">
    <property type="entry name" value="BIFUNCTIONAL ALBAFLAVENONE MONOOXYGENASE_TERPENE SYNTHASE"/>
    <property type="match status" value="1"/>
</dbReference>
<keyword evidence="3 7" id="KW-0479">Metal-binding</keyword>
<dbReference type="Gene3D" id="1.10.630.10">
    <property type="entry name" value="Cytochrome P450"/>
    <property type="match status" value="1"/>
</dbReference>
<evidence type="ECO:0000256" key="5">
    <source>
        <dbReference type="ARBA" id="ARBA00023004"/>
    </source>
</evidence>
<evidence type="ECO:0000256" key="4">
    <source>
        <dbReference type="ARBA" id="ARBA00023002"/>
    </source>
</evidence>
<keyword evidence="5 7" id="KW-0408">Iron</keyword>
<sequence>MYYYLAAIVTLVSYILYKCYVYPFYLSPLRKIPGPSFENFFIGNYASFLKKEPAKAFIQLKKQYGEIFRYHSLFNDPHIVISDPKLVQQVLVNRSYEFSKYQSKAVLKDIFGNGILVAEGDSHKRQRKMMTPSFSFTNIKEMFPTFVQAGNKLKDIWMKQIGIKKEERITITDLIPKITLDVIGLIALVDLFPIIRKLPIPYNNKFYDAVKIVNDISEKLIAEQKNIPIQGKDLLALLVKANENLPVDERLKHDELIGQVMTLLIGGHETTSTALFWAVYFLAKNPDIQDRLRKELIDAFTDRNHQPTLDEIEHLKYLECVLKETLRIMPPVQLLRRRPVKDEILNGYIIPKGTPLMIPVYAIHHDPLIWGEDVENFNPSRWLDPKIKSKISTSTFLPFGAGPKNCIGLKIAQLEFKTVLSILIRNFEFRIIEGFTFKKKSVGFPKPIPGIDLWVSKIED</sequence>
<evidence type="ECO:0000256" key="2">
    <source>
        <dbReference type="ARBA" id="ARBA00022617"/>
    </source>
</evidence>
<keyword evidence="8" id="KW-0812">Transmembrane</keyword>
<dbReference type="EMBL" id="CAJVQB010008290">
    <property type="protein sequence ID" value="CAG8716812.1"/>
    <property type="molecule type" value="Genomic_DNA"/>
</dbReference>
<dbReference type="InterPro" id="IPR001128">
    <property type="entry name" value="Cyt_P450"/>
</dbReference>
<protein>
    <submittedName>
        <fullName evidence="9">26313_t:CDS:1</fullName>
    </submittedName>
</protein>
<keyword evidence="4 7" id="KW-0560">Oxidoreductase</keyword>
<organism evidence="9 10">
    <name type="scientific">Gigaspora margarita</name>
    <dbReference type="NCBI Taxonomy" id="4874"/>
    <lineage>
        <taxon>Eukaryota</taxon>
        <taxon>Fungi</taxon>
        <taxon>Fungi incertae sedis</taxon>
        <taxon>Mucoromycota</taxon>
        <taxon>Glomeromycotina</taxon>
        <taxon>Glomeromycetes</taxon>
        <taxon>Diversisporales</taxon>
        <taxon>Gigasporaceae</taxon>
        <taxon>Gigaspora</taxon>
    </lineage>
</organism>
<gene>
    <name evidence="9" type="ORF">GMARGA_LOCUS13197</name>
</gene>
<dbReference type="PRINTS" id="PR00463">
    <property type="entry name" value="EP450I"/>
</dbReference>
<name>A0ABN7V2F4_GIGMA</name>
<proteinExistence type="inferred from homology"/>
<evidence type="ECO:0000256" key="3">
    <source>
        <dbReference type="ARBA" id="ARBA00022723"/>
    </source>
</evidence>
<dbReference type="SUPFAM" id="SSF48264">
    <property type="entry name" value="Cytochrome P450"/>
    <property type="match status" value="1"/>
</dbReference>
<evidence type="ECO:0000313" key="10">
    <source>
        <dbReference type="Proteomes" id="UP000789901"/>
    </source>
</evidence>
<evidence type="ECO:0000256" key="1">
    <source>
        <dbReference type="ARBA" id="ARBA00010617"/>
    </source>
</evidence>
<dbReference type="InterPro" id="IPR050196">
    <property type="entry name" value="Cytochrome_P450_Monoox"/>
</dbReference>
<feature type="transmembrane region" description="Helical" evidence="8">
    <location>
        <begin position="6"/>
        <end position="26"/>
    </location>
</feature>
<evidence type="ECO:0000256" key="7">
    <source>
        <dbReference type="RuleBase" id="RU000461"/>
    </source>
</evidence>
<dbReference type="PANTHER" id="PTHR24291">
    <property type="entry name" value="CYTOCHROME P450 FAMILY 4"/>
    <property type="match status" value="1"/>
</dbReference>
<evidence type="ECO:0000256" key="6">
    <source>
        <dbReference type="ARBA" id="ARBA00023033"/>
    </source>
</evidence>
<comment type="caution">
    <text evidence="9">The sequence shown here is derived from an EMBL/GenBank/DDBJ whole genome shotgun (WGS) entry which is preliminary data.</text>
</comment>
<evidence type="ECO:0000313" key="9">
    <source>
        <dbReference type="EMBL" id="CAG8716812.1"/>
    </source>
</evidence>
<dbReference type="InterPro" id="IPR017972">
    <property type="entry name" value="Cyt_P450_CS"/>
</dbReference>